<gene>
    <name evidence="1" type="ORF">CEXT_723531</name>
</gene>
<comment type="caution">
    <text evidence="1">The sequence shown here is derived from an EMBL/GenBank/DDBJ whole genome shotgun (WGS) entry which is preliminary data.</text>
</comment>
<keyword evidence="2" id="KW-1185">Reference proteome</keyword>
<dbReference type="AlphaFoldDB" id="A0AAV4QI18"/>
<protein>
    <submittedName>
        <fullName evidence="1">Uncharacterized protein</fullName>
    </submittedName>
</protein>
<dbReference type="EMBL" id="BPLR01006293">
    <property type="protein sequence ID" value="GIY08800.1"/>
    <property type="molecule type" value="Genomic_DNA"/>
</dbReference>
<proteinExistence type="predicted"/>
<organism evidence="1 2">
    <name type="scientific">Caerostris extrusa</name>
    <name type="common">Bark spider</name>
    <name type="synonym">Caerostris bankana</name>
    <dbReference type="NCBI Taxonomy" id="172846"/>
    <lineage>
        <taxon>Eukaryota</taxon>
        <taxon>Metazoa</taxon>
        <taxon>Ecdysozoa</taxon>
        <taxon>Arthropoda</taxon>
        <taxon>Chelicerata</taxon>
        <taxon>Arachnida</taxon>
        <taxon>Araneae</taxon>
        <taxon>Araneomorphae</taxon>
        <taxon>Entelegynae</taxon>
        <taxon>Araneoidea</taxon>
        <taxon>Araneidae</taxon>
        <taxon>Caerostris</taxon>
    </lineage>
</organism>
<evidence type="ECO:0000313" key="2">
    <source>
        <dbReference type="Proteomes" id="UP001054945"/>
    </source>
</evidence>
<dbReference type="Proteomes" id="UP001054945">
    <property type="component" value="Unassembled WGS sequence"/>
</dbReference>
<reference evidence="1 2" key="1">
    <citation type="submission" date="2021-06" db="EMBL/GenBank/DDBJ databases">
        <title>Caerostris extrusa draft genome.</title>
        <authorList>
            <person name="Kono N."/>
            <person name="Arakawa K."/>
        </authorList>
    </citation>
    <scope>NUCLEOTIDE SEQUENCE [LARGE SCALE GENOMIC DNA]</scope>
</reference>
<accession>A0AAV4QI18</accession>
<name>A0AAV4QI18_CAEEX</name>
<evidence type="ECO:0000313" key="1">
    <source>
        <dbReference type="EMBL" id="GIY08800.1"/>
    </source>
</evidence>
<sequence length="129" mass="14707">MCGRVQTGPKREPVICITKHSFLRFKPNVCIDEKNITTIPEMEEIDTMAGEYDMIETCKGNGIVYVCVSRRTENGETVRKMKTYECCEGFDRPADGGIGCVREENSMQSNDNRKMEIILKKKEQKLDSS</sequence>